<reference evidence="2 3" key="1">
    <citation type="submission" date="2013-01" db="EMBL/GenBank/DDBJ databases">
        <title>Whole genome shotgun sequence of Gordonia soli NBRC 108243.</title>
        <authorList>
            <person name="Isaki-Nakamura S."/>
            <person name="Hosoyama A."/>
            <person name="Tsuchikane K."/>
            <person name="Ando Y."/>
            <person name="Baba S."/>
            <person name="Ohji S."/>
            <person name="Hamada M."/>
            <person name="Tamura T."/>
            <person name="Yamazoe A."/>
            <person name="Yamazaki S."/>
            <person name="Fujita N."/>
        </authorList>
    </citation>
    <scope>NUCLEOTIDE SEQUENCE [LARGE SCALE GENOMIC DNA]</scope>
    <source>
        <strain evidence="2 3">NBRC 108243</strain>
    </source>
</reference>
<dbReference type="AlphaFoldDB" id="M0QDC7"/>
<dbReference type="Proteomes" id="UP000011666">
    <property type="component" value="Unassembled WGS sequence"/>
</dbReference>
<name>M0QDC7_9ACTN</name>
<organism evidence="2 3">
    <name type="scientific">Gordonia soli NBRC 108243</name>
    <dbReference type="NCBI Taxonomy" id="1223545"/>
    <lineage>
        <taxon>Bacteria</taxon>
        <taxon>Bacillati</taxon>
        <taxon>Actinomycetota</taxon>
        <taxon>Actinomycetes</taxon>
        <taxon>Mycobacteriales</taxon>
        <taxon>Gordoniaceae</taxon>
        <taxon>Gordonia</taxon>
    </lineage>
</organism>
<dbReference type="EMBL" id="BANX01000002">
    <property type="protein sequence ID" value="GAC66331.1"/>
    <property type="molecule type" value="Genomic_DNA"/>
</dbReference>
<feature type="region of interest" description="Disordered" evidence="1">
    <location>
        <begin position="29"/>
        <end position="57"/>
    </location>
</feature>
<comment type="caution">
    <text evidence="2">The sequence shown here is derived from an EMBL/GenBank/DDBJ whole genome shotgun (WGS) entry which is preliminary data.</text>
</comment>
<dbReference type="RefSeq" id="WP_007616454.1">
    <property type="nucleotide sequence ID" value="NZ_BANX01000002.1"/>
</dbReference>
<protein>
    <submittedName>
        <fullName evidence="2">Uncharacterized protein</fullName>
    </submittedName>
</protein>
<proteinExistence type="predicted"/>
<dbReference type="STRING" id="1223545.GS4_02_00410"/>
<accession>M0QDC7</accession>
<evidence type="ECO:0000313" key="3">
    <source>
        <dbReference type="Proteomes" id="UP000011666"/>
    </source>
</evidence>
<sequence>MAPNLKTGAASIASLGTNIENGVVRMSTDRSWSGTSHHAASAAAGKGTQKPGEDHATAKADGVSYALTTPRELETLAGTTMVDVTAKHIAETNPILTANQAATIKYGGQMLGPVLGVLSSGVNYATAESDYGRCVATTTAAVGVTGDLLMMSLMPELAPAKALGAGMVGGLVTSGIGKFLAEQRCGN</sequence>
<keyword evidence="3" id="KW-1185">Reference proteome</keyword>
<gene>
    <name evidence="2" type="ORF">GS4_02_00410</name>
</gene>
<evidence type="ECO:0000256" key="1">
    <source>
        <dbReference type="SAM" id="MobiDB-lite"/>
    </source>
</evidence>
<evidence type="ECO:0000313" key="2">
    <source>
        <dbReference type="EMBL" id="GAC66331.1"/>
    </source>
</evidence>